<dbReference type="RefSeq" id="WP_190894695.1">
    <property type="nucleotide sequence ID" value="NZ_JACJTE010000019.1"/>
</dbReference>
<gene>
    <name evidence="1" type="ORF">H6G95_17870</name>
</gene>
<evidence type="ECO:0000313" key="2">
    <source>
        <dbReference type="Proteomes" id="UP000604661"/>
    </source>
</evidence>
<name>A0ABR8EZH7_NOSLI</name>
<evidence type="ECO:0000313" key="1">
    <source>
        <dbReference type="EMBL" id="MBD2562447.1"/>
    </source>
</evidence>
<reference evidence="1 2" key="1">
    <citation type="journal article" date="2020" name="ISME J.">
        <title>Comparative genomics reveals insights into cyanobacterial evolution and habitat adaptation.</title>
        <authorList>
            <person name="Chen M.Y."/>
            <person name="Teng W.K."/>
            <person name="Zhao L."/>
            <person name="Hu C.X."/>
            <person name="Zhou Y.K."/>
            <person name="Han B.P."/>
            <person name="Song L.R."/>
            <person name="Shu W.S."/>
        </authorList>
    </citation>
    <scope>NUCLEOTIDE SEQUENCE [LARGE SCALE GENOMIC DNA]</scope>
    <source>
        <strain evidence="1 2">FACHB-391</strain>
    </source>
</reference>
<dbReference type="Proteomes" id="UP000604661">
    <property type="component" value="Unassembled WGS sequence"/>
</dbReference>
<protein>
    <submittedName>
        <fullName evidence="1">Uncharacterized protein</fullName>
    </submittedName>
</protein>
<keyword evidence="2" id="KW-1185">Reference proteome</keyword>
<organism evidence="1 2">
    <name type="scientific">Nostoc linckia FACHB-391</name>
    <dbReference type="NCBI Taxonomy" id="2692906"/>
    <lineage>
        <taxon>Bacteria</taxon>
        <taxon>Bacillati</taxon>
        <taxon>Cyanobacteriota</taxon>
        <taxon>Cyanophyceae</taxon>
        <taxon>Nostocales</taxon>
        <taxon>Nostocaceae</taxon>
        <taxon>Nostoc</taxon>
    </lineage>
</organism>
<accession>A0ABR8EZH7</accession>
<proteinExistence type="predicted"/>
<comment type="caution">
    <text evidence="1">The sequence shown here is derived from an EMBL/GenBank/DDBJ whole genome shotgun (WGS) entry which is preliminary data.</text>
</comment>
<dbReference type="EMBL" id="JACJTE010000019">
    <property type="protein sequence ID" value="MBD2562447.1"/>
    <property type="molecule type" value="Genomic_DNA"/>
</dbReference>
<sequence length="45" mass="5145">MTETLNPTPGSIVSCRNRQWVVLPAENQDVIRLRPLSIGDNLRKR</sequence>